<dbReference type="EMBL" id="JARKIE010000178">
    <property type="protein sequence ID" value="KAJ7670975.1"/>
    <property type="molecule type" value="Genomic_DNA"/>
</dbReference>
<evidence type="ECO:0000256" key="1">
    <source>
        <dbReference type="SAM" id="MobiDB-lite"/>
    </source>
</evidence>
<proteinExistence type="predicted"/>
<sequence length="206" mass="22365">MRAARGRPSRAGAVSECALVRSRSRYATAPPSEWPSPASMRIDHRTQVRWDCSAQVRLRVQARSSERPLPRSRTACRACRDARECADCRARAACGLLLARSRSERPRCAAVCQYRTPRAQSMPAATPRVRSRRAGSSSACTVQPAPSPSPPVLPESRSAMSARLAPEGGKCGQDSKIRMPAKVSVTAQTVTTGFPNRDVVAGWHRA</sequence>
<protein>
    <submittedName>
        <fullName evidence="2">Uncharacterized protein</fullName>
    </submittedName>
</protein>
<accession>A0AAD7D2R5</accession>
<organism evidence="2 3">
    <name type="scientific">Mycena rosella</name>
    <name type="common">Pink bonnet</name>
    <name type="synonym">Agaricus rosellus</name>
    <dbReference type="NCBI Taxonomy" id="1033263"/>
    <lineage>
        <taxon>Eukaryota</taxon>
        <taxon>Fungi</taxon>
        <taxon>Dikarya</taxon>
        <taxon>Basidiomycota</taxon>
        <taxon>Agaricomycotina</taxon>
        <taxon>Agaricomycetes</taxon>
        <taxon>Agaricomycetidae</taxon>
        <taxon>Agaricales</taxon>
        <taxon>Marasmiineae</taxon>
        <taxon>Mycenaceae</taxon>
        <taxon>Mycena</taxon>
    </lineage>
</organism>
<reference evidence="2" key="1">
    <citation type="submission" date="2023-03" db="EMBL/GenBank/DDBJ databases">
        <title>Massive genome expansion in bonnet fungi (Mycena s.s.) driven by repeated elements and novel gene families across ecological guilds.</title>
        <authorList>
            <consortium name="Lawrence Berkeley National Laboratory"/>
            <person name="Harder C.B."/>
            <person name="Miyauchi S."/>
            <person name="Viragh M."/>
            <person name="Kuo A."/>
            <person name="Thoen E."/>
            <person name="Andreopoulos B."/>
            <person name="Lu D."/>
            <person name="Skrede I."/>
            <person name="Drula E."/>
            <person name="Henrissat B."/>
            <person name="Morin E."/>
            <person name="Kohler A."/>
            <person name="Barry K."/>
            <person name="LaButti K."/>
            <person name="Morin E."/>
            <person name="Salamov A."/>
            <person name="Lipzen A."/>
            <person name="Mereny Z."/>
            <person name="Hegedus B."/>
            <person name="Baldrian P."/>
            <person name="Stursova M."/>
            <person name="Weitz H."/>
            <person name="Taylor A."/>
            <person name="Grigoriev I.V."/>
            <person name="Nagy L.G."/>
            <person name="Martin F."/>
            <person name="Kauserud H."/>
        </authorList>
    </citation>
    <scope>NUCLEOTIDE SEQUENCE</scope>
    <source>
        <strain evidence="2">CBHHK067</strain>
    </source>
</reference>
<evidence type="ECO:0000313" key="3">
    <source>
        <dbReference type="Proteomes" id="UP001221757"/>
    </source>
</evidence>
<keyword evidence="3" id="KW-1185">Reference proteome</keyword>
<comment type="caution">
    <text evidence="2">The sequence shown here is derived from an EMBL/GenBank/DDBJ whole genome shotgun (WGS) entry which is preliminary data.</text>
</comment>
<gene>
    <name evidence="2" type="ORF">B0H17DRAFT_197953</name>
</gene>
<dbReference type="Proteomes" id="UP001221757">
    <property type="component" value="Unassembled WGS sequence"/>
</dbReference>
<name>A0AAD7D2R5_MYCRO</name>
<evidence type="ECO:0000313" key="2">
    <source>
        <dbReference type="EMBL" id="KAJ7670975.1"/>
    </source>
</evidence>
<feature type="region of interest" description="Disordered" evidence="1">
    <location>
        <begin position="122"/>
        <end position="175"/>
    </location>
</feature>
<dbReference type="AlphaFoldDB" id="A0AAD7D2R5"/>